<dbReference type="InterPro" id="IPR009291">
    <property type="entry name" value="Vps62"/>
</dbReference>
<dbReference type="RefSeq" id="WP_035284554.1">
    <property type="nucleotide sequence ID" value="NZ_AYXG01000144.1"/>
</dbReference>
<dbReference type="AlphaFoldDB" id="W7IKD7"/>
<organism evidence="1 2">
    <name type="scientific">Actinokineospora spheciospongiae</name>
    <dbReference type="NCBI Taxonomy" id="909613"/>
    <lineage>
        <taxon>Bacteria</taxon>
        <taxon>Bacillati</taxon>
        <taxon>Actinomycetota</taxon>
        <taxon>Actinomycetes</taxon>
        <taxon>Pseudonocardiales</taxon>
        <taxon>Pseudonocardiaceae</taxon>
        <taxon>Actinokineospora</taxon>
    </lineage>
</organism>
<evidence type="ECO:0000313" key="1">
    <source>
        <dbReference type="EMBL" id="EWC60803.1"/>
    </source>
</evidence>
<dbReference type="Proteomes" id="UP000019277">
    <property type="component" value="Unassembled WGS sequence"/>
</dbReference>
<reference evidence="1 2" key="1">
    <citation type="journal article" date="2014" name="Genome Announc.">
        <title>Draft Genome Sequence of the Antitrypanosomally Active Sponge-Associated Bacterium Actinokineospora sp. Strain EG49.</title>
        <authorList>
            <person name="Harjes J."/>
            <person name="Ryu T."/>
            <person name="Abdelmohsen U.R."/>
            <person name="Moitinho-Silva L."/>
            <person name="Horn H."/>
            <person name="Ravasi T."/>
            <person name="Hentschel U."/>
        </authorList>
    </citation>
    <scope>NUCLEOTIDE SEQUENCE [LARGE SCALE GENOMIC DNA]</scope>
    <source>
        <strain evidence="1 2">EG49</strain>
    </source>
</reference>
<gene>
    <name evidence="1" type="ORF">UO65_3902</name>
</gene>
<protein>
    <submittedName>
        <fullName evidence="1">Uncharacterized protein</fullName>
    </submittedName>
</protein>
<dbReference type="eggNOG" id="ENOG50332N4">
    <property type="taxonomic scope" value="Bacteria"/>
</dbReference>
<evidence type="ECO:0000313" key="2">
    <source>
        <dbReference type="Proteomes" id="UP000019277"/>
    </source>
</evidence>
<proteinExistence type="predicted"/>
<sequence length="197" mass="21243">MSEVQQGPKDDARTGFPATVQRSTTAKFEWVWSDAGSGAHGDVAVWRPVPEDGWYALGDYAQGDYTKPAALAVTVRQVGLSDRPLLKAPVGFTQVWNDKGSRGDHNGAIWYPEPPPGYVSVGFVASHGYRAPEVEHYACVALQWVEATGVDHKIWSDAGSGAGKDVSLYRPVDANSTFVAQGNYSPWAGVAYRLLSS</sequence>
<dbReference type="Pfam" id="PF06101">
    <property type="entry name" value="Vps62"/>
    <property type="match status" value="1"/>
</dbReference>
<name>W7IKD7_9PSEU</name>
<accession>W7IKD7</accession>
<keyword evidence="2" id="KW-1185">Reference proteome</keyword>
<dbReference type="PANTHER" id="PTHR48219:SF2">
    <property type="entry name" value="VACUOLAR PROTEIN SORTING-ASSOCIATED PROTEIN 62"/>
    <property type="match status" value="1"/>
</dbReference>
<dbReference type="PANTHER" id="PTHR48219">
    <property type="entry name" value="VACUOLAR PROTEIN SORTING-ASSOCIATED PROTEIN 62-RELATED"/>
    <property type="match status" value="1"/>
</dbReference>
<dbReference type="OrthoDB" id="1495469at2"/>
<comment type="caution">
    <text evidence="1">The sequence shown here is derived from an EMBL/GenBank/DDBJ whole genome shotgun (WGS) entry which is preliminary data.</text>
</comment>
<dbReference type="EMBL" id="AYXG01000144">
    <property type="protein sequence ID" value="EWC60803.1"/>
    <property type="molecule type" value="Genomic_DNA"/>
</dbReference>
<dbReference type="STRING" id="909613.UO65_3902"/>